<evidence type="ECO:0000313" key="3">
    <source>
        <dbReference type="Proteomes" id="UP000001171"/>
    </source>
</evidence>
<evidence type="ECO:0000259" key="1">
    <source>
        <dbReference type="PROSITE" id="PS51154"/>
    </source>
</evidence>
<dbReference type="Pfam" id="PF01661">
    <property type="entry name" value="Macro"/>
    <property type="match status" value="1"/>
</dbReference>
<dbReference type="PROSITE" id="PS51154">
    <property type="entry name" value="MACRO"/>
    <property type="match status" value="1"/>
</dbReference>
<dbReference type="SMART" id="SM00506">
    <property type="entry name" value="A1pp"/>
    <property type="match status" value="1"/>
</dbReference>
<dbReference type="EMBL" id="AE017340">
    <property type="protein sequence ID" value="AAV80948.1"/>
    <property type="molecule type" value="Genomic_DNA"/>
</dbReference>
<dbReference type="KEGG" id="ilo:IL0105"/>
<dbReference type="PANTHER" id="PTHR11106">
    <property type="entry name" value="GANGLIOSIDE INDUCED DIFFERENTIATION ASSOCIATED PROTEIN 2-RELATED"/>
    <property type="match status" value="1"/>
</dbReference>
<evidence type="ECO:0000313" key="2">
    <source>
        <dbReference type="EMBL" id="AAV80948.1"/>
    </source>
</evidence>
<keyword evidence="3" id="KW-1185">Reference proteome</keyword>
<dbReference type="InterPro" id="IPR002589">
    <property type="entry name" value="Macro_dom"/>
</dbReference>
<dbReference type="STRING" id="283942.IL0105"/>
<organism evidence="2 3">
    <name type="scientific">Idiomarina loihiensis (strain ATCC BAA-735 / DSM 15497 / L2-TR)</name>
    <dbReference type="NCBI Taxonomy" id="283942"/>
    <lineage>
        <taxon>Bacteria</taxon>
        <taxon>Pseudomonadati</taxon>
        <taxon>Pseudomonadota</taxon>
        <taxon>Gammaproteobacteria</taxon>
        <taxon>Alteromonadales</taxon>
        <taxon>Idiomarinaceae</taxon>
        <taxon>Idiomarina</taxon>
    </lineage>
</organism>
<proteinExistence type="predicted"/>
<dbReference type="SUPFAM" id="SSF52949">
    <property type="entry name" value="Macro domain-like"/>
    <property type="match status" value="1"/>
</dbReference>
<dbReference type="OrthoDB" id="6194521at2"/>
<reference evidence="2 3" key="1">
    <citation type="journal article" date="2004" name="Proc. Natl. Acad. Sci. U.S.A.">
        <title>Genome sequence of the deep-sea gamma-proteobacterium Idiomarina loihiensis reveals amino acid fermentation as a source of carbon and energy.</title>
        <authorList>
            <person name="Hou S."/>
            <person name="Saw J.H."/>
            <person name="Lee K.S."/>
            <person name="Freitas T.A."/>
            <person name="Belisle C."/>
            <person name="Kawarabayasi Y."/>
            <person name="Donachie S.P."/>
            <person name="Pikina A."/>
            <person name="Galperin M.Y."/>
            <person name="Koonin E.V."/>
            <person name="Makarova K.S."/>
            <person name="Omelchenko M.V."/>
            <person name="Sorokin A."/>
            <person name="Wolf Y.I."/>
            <person name="Li Q.X."/>
            <person name="Keum Y.S."/>
            <person name="Campbell S."/>
            <person name="Denery J."/>
            <person name="Aizawa S."/>
            <person name="Shibata S."/>
            <person name="Malahoff A."/>
            <person name="Alam M."/>
        </authorList>
    </citation>
    <scope>NUCLEOTIDE SEQUENCE [LARGE SCALE GENOMIC DNA]</scope>
    <source>
        <strain evidence="3">ATCC BAA-735 / DSM 15497 / L2-TR</strain>
    </source>
</reference>
<protein>
    <submittedName>
        <fullName evidence="2">Predicted phosphatase</fullName>
    </submittedName>
</protein>
<dbReference type="eggNOG" id="COG2110">
    <property type="taxonomic scope" value="Bacteria"/>
</dbReference>
<name>Q5R014_IDILO</name>
<dbReference type="HOGENOM" id="CLU_046550_5_1_6"/>
<sequence length="167" mass="18168">MKYECVHGDINQQTEIEAIVNAANAKLQTGGGVAGAIHRAAGPELEKATRSLAPIKPGEAVITEAFDLPNKYVIHCLGPVYGSDEPSDKLLADCYKNALDLTEKHKVESIAFPAISTGAFGYPFEEATDLAIKTVKAHVEKLSHLKMIRFVLFSDSDFAYYQQALNN</sequence>
<gene>
    <name evidence="2" type="ordered locus">IL0105</name>
</gene>
<dbReference type="PANTHER" id="PTHR11106:SF27">
    <property type="entry name" value="MACRO DOMAIN-CONTAINING PROTEIN"/>
    <property type="match status" value="1"/>
</dbReference>
<dbReference type="AlphaFoldDB" id="Q5R014"/>
<feature type="domain" description="Macro" evidence="1">
    <location>
        <begin position="1"/>
        <end position="167"/>
    </location>
</feature>
<dbReference type="CDD" id="cd02908">
    <property type="entry name" value="Macro_OAADPr_deacetylase"/>
    <property type="match status" value="1"/>
</dbReference>
<accession>Q5R014</accession>
<dbReference type="InterPro" id="IPR043472">
    <property type="entry name" value="Macro_dom-like"/>
</dbReference>
<dbReference type="Gene3D" id="3.40.220.10">
    <property type="entry name" value="Leucine Aminopeptidase, subunit E, domain 1"/>
    <property type="match status" value="1"/>
</dbReference>
<dbReference type="Proteomes" id="UP000001171">
    <property type="component" value="Chromosome"/>
</dbReference>